<sequence length="395" mass="42534">MLHVMIAGAGLGGMALAQGLRRAGIEVTVFERDATLTARRQGYRLHIDALAHAALRRLLPTENFEFLDATAGLPKPRFTVLDRDSLDAVFVQDSTEPIDLAVDRLLLRQTLLAGIEDRVVFGKQLCDYEIGSDGRITARFADGDTVTGDVLIGADGVNSAVRQQYLPNARVVDTGLRALYGVVPLTAEVRNLLDDNMLGIFTIVPGPERTHLGVAPVEFRESPETAAARLTPTLRPLSTADYLTCSFGARAEWFGLPDTRLLRELDGPALHSIVVAAVANWHPRLRAVVDRIDRSAMFALQIRSAVPIAPWPTTPITLLGDAIHATSPAAGAGACVALRDAANLRDALVEAATNGNLIAALRNYEHQMIDYGFAAVRLGATNGTRFLGQDPLPID</sequence>
<dbReference type="EMBL" id="CP046172">
    <property type="protein sequence ID" value="QIS10494.1"/>
    <property type="molecule type" value="Genomic_DNA"/>
</dbReference>
<keyword evidence="4" id="KW-0503">Monooxygenase</keyword>
<evidence type="ECO:0000313" key="7">
    <source>
        <dbReference type="Proteomes" id="UP000503540"/>
    </source>
</evidence>
<dbReference type="SUPFAM" id="SSF51905">
    <property type="entry name" value="FAD/NAD(P)-binding domain"/>
    <property type="match status" value="1"/>
</dbReference>
<organism evidence="6 7">
    <name type="scientific">Nocardia arthritidis</name>
    <dbReference type="NCBI Taxonomy" id="228602"/>
    <lineage>
        <taxon>Bacteria</taxon>
        <taxon>Bacillati</taxon>
        <taxon>Actinomycetota</taxon>
        <taxon>Actinomycetes</taxon>
        <taxon>Mycobacteriales</taxon>
        <taxon>Nocardiaceae</taxon>
        <taxon>Nocardia</taxon>
    </lineage>
</organism>
<keyword evidence="2" id="KW-0274">FAD</keyword>
<dbReference type="InterPro" id="IPR036188">
    <property type="entry name" value="FAD/NAD-bd_sf"/>
</dbReference>
<name>A0A6G9YBG6_9NOCA</name>
<dbReference type="KEGG" id="nah:F5544_13025"/>
<keyword evidence="7" id="KW-1185">Reference proteome</keyword>
<keyword evidence="3" id="KW-0560">Oxidoreductase</keyword>
<dbReference type="Pfam" id="PF01494">
    <property type="entry name" value="FAD_binding_3"/>
    <property type="match status" value="1"/>
</dbReference>
<evidence type="ECO:0000256" key="3">
    <source>
        <dbReference type="ARBA" id="ARBA00023002"/>
    </source>
</evidence>
<keyword evidence="1" id="KW-0285">Flavoprotein</keyword>
<evidence type="ECO:0000256" key="1">
    <source>
        <dbReference type="ARBA" id="ARBA00022630"/>
    </source>
</evidence>
<proteinExistence type="predicted"/>
<dbReference type="InterPro" id="IPR002938">
    <property type="entry name" value="FAD-bd"/>
</dbReference>
<dbReference type="PANTHER" id="PTHR47178:SF5">
    <property type="entry name" value="FAD-BINDING DOMAIN-CONTAINING PROTEIN"/>
    <property type="match status" value="1"/>
</dbReference>
<feature type="domain" description="FAD-binding" evidence="5">
    <location>
        <begin position="312"/>
        <end position="367"/>
    </location>
</feature>
<evidence type="ECO:0000256" key="4">
    <source>
        <dbReference type="ARBA" id="ARBA00023033"/>
    </source>
</evidence>
<dbReference type="Pfam" id="PF13450">
    <property type="entry name" value="NAD_binding_8"/>
    <property type="match status" value="1"/>
</dbReference>
<accession>A0A6G9YBG6</accession>
<dbReference type="AlphaFoldDB" id="A0A6G9YBG6"/>
<dbReference type="Gene3D" id="3.50.50.60">
    <property type="entry name" value="FAD/NAD(P)-binding domain"/>
    <property type="match status" value="1"/>
</dbReference>
<evidence type="ECO:0000256" key="2">
    <source>
        <dbReference type="ARBA" id="ARBA00022827"/>
    </source>
</evidence>
<protein>
    <submittedName>
        <fullName evidence="6">NAD(P)-binding protein</fullName>
    </submittedName>
</protein>
<evidence type="ECO:0000259" key="5">
    <source>
        <dbReference type="Pfam" id="PF01494"/>
    </source>
</evidence>
<reference evidence="6 7" key="1">
    <citation type="journal article" date="2019" name="ACS Chem. Biol.">
        <title>Identification and Mobilization of a Cryptic Antibiotic Biosynthesis Gene Locus from a Human-Pathogenic Nocardia Isolate.</title>
        <authorList>
            <person name="Herisse M."/>
            <person name="Ishida K."/>
            <person name="Porter J.L."/>
            <person name="Howden B."/>
            <person name="Hertweck C."/>
            <person name="Stinear T.P."/>
            <person name="Pidot S.J."/>
        </authorList>
    </citation>
    <scope>NUCLEOTIDE SEQUENCE [LARGE SCALE GENOMIC DNA]</scope>
    <source>
        <strain evidence="6 7">AUSMDU00012717</strain>
    </source>
</reference>
<evidence type="ECO:0000313" key="6">
    <source>
        <dbReference type="EMBL" id="QIS10494.1"/>
    </source>
</evidence>
<dbReference type="GO" id="GO:0071949">
    <property type="term" value="F:FAD binding"/>
    <property type="evidence" value="ECO:0007669"/>
    <property type="project" value="InterPro"/>
</dbReference>
<gene>
    <name evidence="6" type="ORF">F5544_13025</name>
</gene>
<dbReference type="PRINTS" id="PR00420">
    <property type="entry name" value="RNGMNOXGNASE"/>
</dbReference>
<dbReference type="Proteomes" id="UP000503540">
    <property type="component" value="Chromosome"/>
</dbReference>
<dbReference type="GO" id="GO:0004497">
    <property type="term" value="F:monooxygenase activity"/>
    <property type="evidence" value="ECO:0007669"/>
    <property type="project" value="UniProtKB-KW"/>
</dbReference>
<dbReference type="PANTHER" id="PTHR47178">
    <property type="entry name" value="MONOOXYGENASE, FAD-BINDING"/>
    <property type="match status" value="1"/>
</dbReference>